<feature type="region of interest" description="Disordered" evidence="1">
    <location>
        <begin position="154"/>
        <end position="181"/>
    </location>
</feature>
<dbReference type="STRING" id="906968.Trebr_1754"/>
<dbReference type="OrthoDB" id="9759099at2"/>
<feature type="region of interest" description="Disordered" evidence="1">
    <location>
        <begin position="732"/>
        <end position="753"/>
    </location>
</feature>
<dbReference type="RefSeq" id="WP_013758881.1">
    <property type="nucleotide sequence ID" value="NC_015500.1"/>
</dbReference>
<evidence type="ECO:0000259" key="2">
    <source>
        <dbReference type="SMART" id="SM01008"/>
    </source>
</evidence>
<dbReference type="SUPFAM" id="SSF54665">
    <property type="entry name" value="CO dehydrogenase molybdoprotein N-domain-like"/>
    <property type="match status" value="1"/>
</dbReference>
<sequence length="753" mass="80147">MCAKKKNTGRSLLDFARSFYTDLEIDGMLHAVLVRSPISTGSIKSITHPAMPDGYFLFTAKDVPGSNIVRTLDTDSPVFADSEISYKGEPIGILAGPDASRLPLILEQLEIRFGQSAAPSETLAAPSETLAAPSETLAAPVPEPAVAAELAGDADVPADSPADGSSGIGGQSDAENPVPDPFGGNAILAQRIVTGGAEDAELVFAESDTRIEGCYSAGIQPFVCTEPIGGIASYDGGMLTVYTPALWFSHLRQTVSDALGLGRERIVIKKTLTSGSGTNSIWYNAILMAQIAVASVLTGKPVKLVFSRSEQSEFIERVVPIAVNHRTAVSPDGVIESLIVSVAIDAGAYNPFISEILDRLVISAAGLYNPASFKIEAYAVRSRTSPASIYLPRADSQVFFAIETHLQQIARKIGMHPNELRLLNIKRPPVLPFRFNAEQTDAVFAAAARESDFARKYAAYSLSAGDPDLLGSGTVPGRGIGFVSAFEGSGFLGGALDSSNQLMKVSMEIDGTVTIHCFPPSASIRSIWVQIASKLLDVPPAVVKIDSDFSFDNEPSLPEGMFSNISVMTQLLRKCCNAIQKQRFRQPLPISVARGITRTQKKLWDAKNFCGTPFLNTALGAAAVEVELSPCTLRPNIRGIWIAIDSGEILAKKQAESTIKAAVRQVLSGLVSNDILDSPKISVSFIEDSAESKQIGSLVYSLIPAAYAAAVAQALGRPVYTLPLTTEQLYRTDSAAEPAVSDENESAEEESET</sequence>
<dbReference type="Proteomes" id="UP000006546">
    <property type="component" value="Chromosome"/>
</dbReference>
<feature type="compositionally biased region" description="Acidic residues" evidence="1">
    <location>
        <begin position="740"/>
        <end position="753"/>
    </location>
</feature>
<dbReference type="GO" id="GO:0004854">
    <property type="term" value="F:xanthine dehydrogenase activity"/>
    <property type="evidence" value="ECO:0007669"/>
    <property type="project" value="UniProtKB-EC"/>
</dbReference>
<dbReference type="InterPro" id="IPR000674">
    <property type="entry name" value="Ald_Oxase/Xan_DH_a/b"/>
</dbReference>
<dbReference type="KEGG" id="tbe:Trebr_1754"/>
<dbReference type="SUPFAM" id="SSF56003">
    <property type="entry name" value="Molybdenum cofactor-binding domain"/>
    <property type="match status" value="1"/>
</dbReference>
<dbReference type="InterPro" id="IPR008274">
    <property type="entry name" value="AldOxase/xan_DH_MoCoBD1"/>
</dbReference>
<evidence type="ECO:0000256" key="1">
    <source>
        <dbReference type="SAM" id="MobiDB-lite"/>
    </source>
</evidence>
<dbReference type="Gene3D" id="3.30.365.10">
    <property type="entry name" value="Aldehyde oxidase/xanthine dehydrogenase, molybdopterin binding domain"/>
    <property type="match status" value="3"/>
</dbReference>
<dbReference type="SMART" id="SM01008">
    <property type="entry name" value="Ald_Xan_dh_C"/>
    <property type="match status" value="1"/>
</dbReference>
<keyword evidence="4" id="KW-1185">Reference proteome</keyword>
<dbReference type="EMBL" id="CP002696">
    <property type="protein sequence ID" value="AEE17176.1"/>
    <property type="molecule type" value="Genomic_DNA"/>
</dbReference>
<name>F4LQG7_TREBD</name>
<dbReference type="InterPro" id="IPR016208">
    <property type="entry name" value="Ald_Oxase/xanthine_DH-like"/>
</dbReference>
<dbReference type="eggNOG" id="COG1529">
    <property type="taxonomic scope" value="Bacteria"/>
</dbReference>
<feature type="domain" description="Aldehyde oxidase/xanthine dehydrogenase a/b hammerhead" evidence="2">
    <location>
        <begin position="8"/>
        <end position="117"/>
    </location>
</feature>
<dbReference type="HOGENOM" id="CLU_001681_2_3_12"/>
<dbReference type="GO" id="GO:0005506">
    <property type="term" value="F:iron ion binding"/>
    <property type="evidence" value="ECO:0007669"/>
    <property type="project" value="InterPro"/>
</dbReference>
<dbReference type="Pfam" id="PF02738">
    <property type="entry name" value="MoCoBD_1"/>
    <property type="match status" value="1"/>
</dbReference>
<keyword evidence="3" id="KW-0560">Oxidoreductase</keyword>
<reference evidence="4" key="1">
    <citation type="submission" date="2011-04" db="EMBL/GenBank/DDBJ databases">
        <title>The complete genome of Treponema brennaborense DSM 12168.</title>
        <authorList>
            <person name="Lucas S."/>
            <person name="Han J."/>
            <person name="Lapidus A."/>
            <person name="Bruce D."/>
            <person name="Goodwin L."/>
            <person name="Pitluck S."/>
            <person name="Peters L."/>
            <person name="Kyrpides N."/>
            <person name="Mavromatis K."/>
            <person name="Ivanova N."/>
            <person name="Mikhailova N."/>
            <person name="Pagani I."/>
            <person name="Teshima H."/>
            <person name="Detter J.C."/>
            <person name="Tapia R."/>
            <person name="Han C."/>
            <person name="Land M."/>
            <person name="Hauser L."/>
            <person name="Markowitz V."/>
            <person name="Cheng J.-F."/>
            <person name="Hugenholtz P."/>
            <person name="Woyke T."/>
            <person name="Wu D."/>
            <person name="Gronow S."/>
            <person name="Wellnitz S."/>
            <person name="Brambilla E."/>
            <person name="Klenk H.-P."/>
            <person name="Eisen J.A."/>
        </authorList>
    </citation>
    <scope>NUCLEOTIDE SEQUENCE [LARGE SCALE GENOMIC DNA]</scope>
    <source>
        <strain evidence="4">DSM 12168 / CIP 105900 / DD5/3</strain>
    </source>
</reference>
<protein>
    <submittedName>
        <fullName evidence="3">Xanthine dehydrogenase</fullName>
        <ecNumber evidence="3">1.17.1.4</ecNumber>
    </submittedName>
</protein>
<dbReference type="EC" id="1.17.1.4" evidence="3"/>
<dbReference type="Gene3D" id="3.90.1170.50">
    <property type="entry name" value="Aldehyde oxidase/xanthine dehydrogenase, a/b hammerhead"/>
    <property type="match status" value="1"/>
</dbReference>
<dbReference type="PANTHER" id="PTHR11908">
    <property type="entry name" value="XANTHINE DEHYDROGENASE"/>
    <property type="match status" value="1"/>
</dbReference>
<dbReference type="InterPro" id="IPR037165">
    <property type="entry name" value="AldOxase/xan_DH_Mopterin-bd_sf"/>
</dbReference>
<gene>
    <name evidence="3" type="ordered locus">Trebr_1754</name>
</gene>
<dbReference type="PANTHER" id="PTHR11908:SF157">
    <property type="entry name" value="XANTHINE DEHYDROGENASE SUBUNIT D-RELATED"/>
    <property type="match status" value="1"/>
</dbReference>
<evidence type="ECO:0000313" key="4">
    <source>
        <dbReference type="Proteomes" id="UP000006546"/>
    </source>
</evidence>
<accession>F4LQG7</accession>
<organism evidence="3 4">
    <name type="scientific">Treponema brennaborense (strain DSM 12168 / CIP 105900 / DD5/3)</name>
    <dbReference type="NCBI Taxonomy" id="906968"/>
    <lineage>
        <taxon>Bacteria</taxon>
        <taxon>Pseudomonadati</taxon>
        <taxon>Spirochaetota</taxon>
        <taxon>Spirochaetia</taxon>
        <taxon>Spirochaetales</taxon>
        <taxon>Treponemataceae</taxon>
        <taxon>Treponema</taxon>
    </lineage>
</organism>
<dbReference type="InterPro" id="IPR036856">
    <property type="entry name" value="Ald_Oxase/Xan_DH_a/b_sf"/>
</dbReference>
<evidence type="ECO:0000313" key="3">
    <source>
        <dbReference type="EMBL" id="AEE17176.1"/>
    </source>
</evidence>
<proteinExistence type="predicted"/>
<dbReference type="AlphaFoldDB" id="F4LQG7"/>